<organism evidence="1 2">
    <name type="scientific">Rangifer tarandus platyrhynchus</name>
    <name type="common">Svalbard reindeer</name>
    <dbReference type="NCBI Taxonomy" id="3082113"/>
    <lineage>
        <taxon>Eukaryota</taxon>
        <taxon>Metazoa</taxon>
        <taxon>Chordata</taxon>
        <taxon>Craniata</taxon>
        <taxon>Vertebrata</taxon>
        <taxon>Euteleostomi</taxon>
        <taxon>Mammalia</taxon>
        <taxon>Eutheria</taxon>
        <taxon>Laurasiatheria</taxon>
        <taxon>Artiodactyla</taxon>
        <taxon>Ruminantia</taxon>
        <taxon>Pecora</taxon>
        <taxon>Cervidae</taxon>
        <taxon>Odocoileinae</taxon>
        <taxon>Rangifer</taxon>
    </lineage>
</organism>
<name>A0AC59ZZ62_RANTA</name>
<reference evidence="1" key="2">
    <citation type="submission" date="2025-03" db="EMBL/GenBank/DDBJ databases">
        <authorList>
            <consortium name="ELIXIR-Norway"/>
            <consortium name="Elixir Norway"/>
        </authorList>
    </citation>
    <scope>NUCLEOTIDE SEQUENCE</scope>
</reference>
<dbReference type="Proteomes" id="UP001162501">
    <property type="component" value="Chromosome 5"/>
</dbReference>
<protein>
    <submittedName>
        <fullName evidence="1">Uncharacterized protein</fullName>
    </submittedName>
</protein>
<evidence type="ECO:0000313" key="2">
    <source>
        <dbReference type="Proteomes" id="UP001162501"/>
    </source>
</evidence>
<accession>A0AC59ZZ62</accession>
<dbReference type="EMBL" id="OX596089">
    <property type="protein sequence ID" value="CAN0531609.1"/>
    <property type="molecule type" value="Genomic_DNA"/>
</dbReference>
<gene>
    <name evidence="1" type="ORF">MRATA1EN22A_LOCUS24700</name>
</gene>
<sequence length="99" mass="10642">MYHVLAAREPGDFPRRAGASLRGLRPSWRGRRGAGSAAVAGRILVNGQNQQADVWLGEQMTLVPRQQVTVKASASDAPESRDETSNGPQQGLQPHLDQG</sequence>
<proteinExistence type="predicted"/>
<evidence type="ECO:0000313" key="1">
    <source>
        <dbReference type="EMBL" id="CAN0531609.1"/>
    </source>
</evidence>
<reference evidence="1" key="1">
    <citation type="submission" date="2023-05" db="EMBL/GenBank/DDBJ databases">
        <authorList>
            <consortium name="ELIXIR-Norway"/>
        </authorList>
    </citation>
    <scope>NUCLEOTIDE SEQUENCE</scope>
</reference>